<keyword evidence="3" id="KW-0645">Protease</keyword>
<keyword evidence="3" id="KW-0031">Aminopeptidase</keyword>
<dbReference type="SUPFAM" id="SSF55486">
    <property type="entry name" value="Metalloproteases ('zincins'), catalytic domain"/>
    <property type="match status" value="1"/>
</dbReference>
<organism evidence="3 4">
    <name type="scientific">Chryseosolibacter histidini</name>
    <dbReference type="NCBI Taxonomy" id="2782349"/>
    <lineage>
        <taxon>Bacteria</taxon>
        <taxon>Pseudomonadati</taxon>
        <taxon>Bacteroidota</taxon>
        <taxon>Cytophagia</taxon>
        <taxon>Cytophagales</taxon>
        <taxon>Chryseotaleaceae</taxon>
        <taxon>Chryseosolibacter</taxon>
    </lineage>
</organism>
<feature type="transmembrane region" description="Helical" evidence="1">
    <location>
        <begin position="525"/>
        <end position="543"/>
    </location>
</feature>
<dbReference type="Gene3D" id="1.10.390.10">
    <property type="entry name" value="Neutral Protease Domain 2"/>
    <property type="match status" value="1"/>
</dbReference>
<dbReference type="GO" id="GO:0008237">
    <property type="term" value="F:metallopeptidase activity"/>
    <property type="evidence" value="ECO:0007669"/>
    <property type="project" value="InterPro"/>
</dbReference>
<sequence>MFKEIFRFELKYRKKRPATYIYFGIFFVMCLLAVTTDIVQIGGAAGQIKENAPFVIARMTVIMTLFLTLVTSAVMGVAVLRDFEHNTEAIMFSTPMGKFSYLMGRFWGSFAVLLFIGSGISIAFLIGDFWPGREAEKLLPFNFWSFIQPFLVFVVPNCFFTGALLFMSGTLSRKTIVIYTQGILLLVLYIASQTMLRNLEQKELAAMVDPFGLRAFAYETQYWTPAERNTQLVPFSGYVLYNRLIWMGAGILALAVTYFGFSFNVVRNALIRRKSTADNFRKVQSVSTTIPVVEPVIDTKARFRQLGKLTSLYFTSVVKEIPFIGIVIAGLLLLFLNAINMSELFGTSAYPTTYNVLSIIQGFNLFFLIIVVFYTGELVWRERSVKMNLIIDALPIVDFITLIAKFLGLLLVYIGLLLVLVLSGIVIQVAYGYFKFELPVYLSTLFTETLSFLLLYTFLSIFIQVMVNNKFIGYAVCVAFFILTGVLGELGLEHGLFQFGSADIGTYSDMNVYGHFLTPFTWFETYWFAFSVILFVVAVIFSVRGSESVMNIRWKAGKLRLNRSMVTLLLGAAVLFVSSGFFIYYNTNIINNFETSERVKEQQAAYEKKYKKYETLAQPRIVETNLKVDLYPYDRDFTAEGYYYLKNKTTQPIRDLHIQQSNDHQLTVAYLKFDRDAKVKEHDEDFRYYIYELVAPLQPGDSVKMSFKLSFVTRGFEEQNSNTNVVFNGTFFNNTSFFPALGYQDDYEIGDDDDRKEQDLEEKERMLGRNDARGRGMSLFGDDADHIRFEMTVSTSNDQIAIAPGYLQKEWQENDRRYFQYKMDAPMCNFYSVVSARYAVKRDKWNDVNLEIYYHPGHEYNLDRMMQGMKDALAYYSKNFSPFQFRQMRIMEFPRYASFAQSFANTVPFSEGIGFIARISDPDEDIDYPYYVTAHEVAHQWWGHQVMEANVKGNAMLSESMSQYSALMVMKHAFTPETIERYLKYELDNYLSGRATESKKEQPLELVERQNYIHYQKASLIFFALQDYIGEDSLNAAFRRYNEAWRFKDAPYPTSADLLGYIRQVTPDSLQSVIHDMFETITLFENKTLEAEYQELDSTHFEITLKVSAEKLRADSTGMETPVAINDWIDIGVYGKDEQKKDKLIYLQKHKITQKENTFTIRVDQRPRKAGIDPMHKLIDRHSSDNTKSVVRKP</sequence>
<feature type="transmembrane region" description="Helical" evidence="1">
    <location>
        <begin position="176"/>
        <end position="196"/>
    </location>
</feature>
<name>A0AAP2DG94_9BACT</name>
<keyword evidence="4" id="KW-1185">Reference proteome</keyword>
<dbReference type="AlphaFoldDB" id="A0AAP2DG94"/>
<keyword evidence="1" id="KW-1133">Transmembrane helix</keyword>
<dbReference type="GO" id="GO:0008270">
    <property type="term" value="F:zinc ion binding"/>
    <property type="evidence" value="ECO:0007669"/>
    <property type="project" value="InterPro"/>
</dbReference>
<feature type="transmembrane region" description="Helical" evidence="1">
    <location>
        <begin position="20"/>
        <end position="43"/>
    </location>
</feature>
<feature type="transmembrane region" description="Helical" evidence="1">
    <location>
        <begin position="101"/>
        <end position="126"/>
    </location>
</feature>
<keyword evidence="1" id="KW-0812">Transmembrane</keyword>
<feature type="transmembrane region" description="Helical" evidence="1">
    <location>
        <begin position="146"/>
        <end position="167"/>
    </location>
</feature>
<evidence type="ECO:0000313" key="4">
    <source>
        <dbReference type="Proteomes" id="UP001319200"/>
    </source>
</evidence>
<dbReference type="InterPro" id="IPR027268">
    <property type="entry name" value="Peptidase_M4/M1_CTD_sf"/>
</dbReference>
<evidence type="ECO:0000259" key="2">
    <source>
        <dbReference type="Pfam" id="PF01433"/>
    </source>
</evidence>
<dbReference type="Proteomes" id="UP001319200">
    <property type="component" value="Unassembled WGS sequence"/>
</dbReference>
<feature type="transmembrane region" description="Helical" evidence="1">
    <location>
        <begin position="312"/>
        <end position="336"/>
    </location>
</feature>
<protein>
    <submittedName>
        <fullName evidence="3">Aminopeptidase</fullName>
    </submittedName>
</protein>
<feature type="transmembrane region" description="Helical" evidence="1">
    <location>
        <begin position="55"/>
        <end position="80"/>
    </location>
</feature>
<feature type="transmembrane region" description="Helical" evidence="1">
    <location>
        <begin position="471"/>
        <end position="492"/>
    </location>
</feature>
<feature type="transmembrane region" description="Helical" evidence="1">
    <location>
        <begin position="440"/>
        <end position="459"/>
    </location>
</feature>
<feature type="transmembrane region" description="Helical" evidence="1">
    <location>
        <begin position="564"/>
        <end position="585"/>
    </location>
</feature>
<feature type="transmembrane region" description="Helical" evidence="1">
    <location>
        <begin position="356"/>
        <end position="380"/>
    </location>
</feature>
<dbReference type="Pfam" id="PF01433">
    <property type="entry name" value="Peptidase_M1"/>
    <property type="match status" value="1"/>
</dbReference>
<dbReference type="InterPro" id="IPR014782">
    <property type="entry name" value="Peptidase_M1_dom"/>
</dbReference>
<dbReference type="RefSeq" id="WP_254160459.1">
    <property type="nucleotide sequence ID" value="NZ_JAHESF010000002.1"/>
</dbReference>
<proteinExistence type="predicted"/>
<feature type="transmembrane region" description="Helical" evidence="1">
    <location>
        <begin position="410"/>
        <end position="434"/>
    </location>
</feature>
<gene>
    <name evidence="3" type="ORF">KK083_02750</name>
</gene>
<keyword evidence="3" id="KW-0378">Hydrolase</keyword>
<accession>A0AAP2DG94</accession>
<keyword evidence="1" id="KW-0472">Membrane</keyword>
<evidence type="ECO:0000313" key="3">
    <source>
        <dbReference type="EMBL" id="MBT1695780.1"/>
    </source>
</evidence>
<comment type="caution">
    <text evidence="3">The sequence shown here is derived from an EMBL/GenBank/DDBJ whole genome shotgun (WGS) entry which is preliminary data.</text>
</comment>
<dbReference type="EMBL" id="JAHESF010000002">
    <property type="protein sequence ID" value="MBT1695780.1"/>
    <property type="molecule type" value="Genomic_DNA"/>
</dbReference>
<feature type="domain" description="Peptidase M1 membrane alanine aminopeptidase" evidence="2">
    <location>
        <begin position="869"/>
        <end position="1073"/>
    </location>
</feature>
<dbReference type="GO" id="GO:0004177">
    <property type="term" value="F:aminopeptidase activity"/>
    <property type="evidence" value="ECO:0007669"/>
    <property type="project" value="UniProtKB-KW"/>
</dbReference>
<evidence type="ECO:0000256" key="1">
    <source>
        <dbReference type="SAM" id="Phobius"/>
    </source>
</evidence>
<feature type="transmembrane region" description="Helical" evidence="1">
    <location>
        <begin position="244"/>
        <end position="266"/>
    </location>
</feature>
<reference evidence="3 4" key="1">
    <citation type="submission" date="2021-05" db="EMBL/GenBank/DDBJ databases">
        <title>A Polyphasic approach of four new species of the genus Ohtaekwangia: Ohtaekwangia histidinii sp. nov., Ohtaekwangia cretensis sp. nov., Ohtaekwangia indiensis sp. nov., Ohtaekwangia reichenbachii sp. nov. from diverse environment.</title>
        <authorList>
            <person name="Octaviana S."/>
        </authorList>
    </citation>
    <scope>NUCLEOTIDE SEQUENCE [LARGE SCALE GENOMIC DNA]</scope>
    <source>
        <strain evidence="3 4">PWU4</strain>
    </source>
</reference>